<gene>
    <name evidence="2" type="ORF">IV203_027285</name>
</gene>
<protein>
    <recommendedName>
        <fullName evidence="4">Secreted protein</fullName>
    </recommendedName>
</protein>
<dbReference type="AlphaFoldDB" id="A0A9K3Q5W0"/>
<dbReference type="EMBL" id="JAGRRH010000005">
    <property type="protein sequence ID" value="KAG7369539.1"/>
    <property type="molecule type" value="Genomic_DNA"/>
</dbReference>
<keyword evidence="3" id="KW-1185">Reference proteome</keyword>
<feature type="chain" id="PRO_5039904373" description="Secreted protein" evidence="1">
    <location>
        <begin position="28"/>
        <end position="223"/>
    </location>
</feature>
<sequence>MWYRRTSIKVLAVYFLTTTTFLVQTLSSPGPEACPVFGDTHLETHIHPKRHLFAHHIVQGLAGHLNVQGNAPAEVSHASIVAQVGSLVMEPVKERRQKLDLVRPKIVKVRHASAKHEKILNEASFRSSGFDLPDNNTKMQQLKMEARVTSIRRQPLVNSAPSASSYSCSSSNPRSTAFGAAVACASTGKTVNGKQMMARATKSIALAGGKRTYHDKVIHSLYI</sequence>
<proteinExistence type="predicted"/>
<evidence type="ECO:0000256" key="1">
    <source>
        <dbReference type="SAM" id="SignalP"/>
    </source>
</evidence>
<reference evidence="2" key="2">
    <citation type="submission" date="2021-04" db="EMBL/GenBank/DDBJ databases">
        <authorList>
            <person name="Podell S."/>
        </authorList>
    </citation>
    <scope>NUCLEOTIDE SEQUENCE</scope>
    <source>
        <strain evidence="2">Hildebrandi</strain>
    </source>
</reference>
<comment type="caution">
    <text evidence="2">The sequence shown here is derived from an EMBL/GenBank/DDBJ whole genome shotgun (WGS) entry which is preliminary data.</text>
</comment>
<keyword evidence="1" id="KW-0732">Signal</keyword>
<organism evidence="2 3">
    <name type="scientific">Nitzschia inconspicua</name>
    <dbReference type="NCBI Taxonomy" id="303405"/>
    <lineage>
        <taxon>Eukaryota</taxon>
        <taxon>Sar</taxon>
        <taxon>Stramenopiles</taxon>
        <taxon>Ochrophyta</taxon>
        <taxon>Bacillariophyta</taxon>
        <taxon>Bacillariophyceae</taxon>
        <taxon>Bacillariophycidae</taxon>
        <taxon>Bacillariales</taxon>
        <taxon>Bacillariaceae</taxon>
        <taxon>Nitzschia</taxon>
    </lineage>
</organism>
<reference evidence="2" key="1">
    <citation type="journal article" date="2021" name="Sci. Rep.">
        <title>Diploid genomic architecture of Nitzschia inconspicua, an elite biomass production diatom.</title>
        <authorList>
            <person name="Oliver A."/>
            <person name="Podell S."/>
            <person name="Pinowska A."/>
            <person name="Traller J.C."/>
            <person name="Smith S.R."/>
            <person name="McClure R."/>
            <person name="Beliaev A."/>
            <person name="Bohutskyi P."/>
            <person name="Hill E.A."/>
            <person name="Rabines A."/>
            <person name="Zheng H."/>
            <person name="Allen L.Z."/>
            <person name="Kuo A."/>
            <person name="Grigoriev I.V."/>
            <person name="Allen A.E."/>
            <person name="Hazlebeck D."/>
            <person name="Allen E.E."/>
        </authorList>
    </citation>
    <scope>NUCLEOTIDE SEQUENCE</scope>
    <source>
        <strain evidence="2">Hildebrandi</strain>
    </source>
</reference>
<evidence type="ECO:0000313" key="3">
    <source>
        <dbReference type="Proteomes" id="UP000693970"/>
    </source>
</evidence>
<evidence type="ECO:0008006" key="4">
    <source>
        <dbReference type="Google" id="ProtNLM"/>
    </source>
</evidence>
<name>A0A9K3Q5W0_9STRA</name>
<evidence type="ECO:0000313" key="2">
    <source>
        <dbReference type="EMBL" id="KAG7369539.1"/>
    </source>
</evidence>
<accession>A0A9K3Q5W0</accession>
<dbReference type="Proteomes" id="UP000693970">
    <property type="component" value="Unassembled WGS sequence"/>
</dbReference>
<feature type="signal peptide" evidence="1">
    <location>
        <begin position="1"/>
        <end position="27"/>
    </location>
</feature>